<feature type="region of interest" description="Disordered" evidence="1">
    <location>
        <begin position="577"/>
        <end position="633"/>
    </location>
</feature>
<feature type="compositionally biased region" description="Low complexity" evidence="1">
    <location>
        <begin position="219"/>
        <end position="228"/>
    </location>
</feature>
<dbReference type="AlphaFoldDB" id="A0A9P6A569"/>
<feature type="compositionally biased region" description="Basic residues" evidence="1">
    <location>
        <begin position="841"/>
        <end position="869"/>
    </location>
</feature>
<feature type="region of interest" description="Disordered" evidence="1">
    <location>
        <begin position="477"/>
        <end position="510"/>
    </location>
</feature>
<feature type="compositionally biased region" description="Low complexity" evidence="1">
    <location>
        <begin position="814"/>
        <end position="825"/>
    </location>
</feature>
<feature type="region of interest" description="Disordered" evidence="1">
    <location>
        <begin position="388"/>
        <end position="407"/>
    </location>
</feature>
<feature type="compositionally biased region" description="Basic and acidic residues" evidence="1">
    <location>
        <begin position="284"/>
        <end position="311"/>
    </location>
</feature>
<feature type="compositionally biased region" description="Polar residues" evidence="1">
    <location>
        <begin position="870"/>
        <end position="891"/>
    </location>
</feature>
<feature type="compositionally biased region" description="Low complexity" evidence="1">
    <location>
        <begin position="388"/>
        <end position="397"/>
    </location>
</feature>
<dbReference type="EMBL" id="MU154532">
    <property type="protein sequence ID" value="KAF9499451.1"/>
    <property type="molecule type" value="Genomic_DNA"/>
</dbReference>
<accession>A0A9P6A569</accession>
<feature type="compositionally biased region" description="Polar residues" evidence="1">
    <location>
        <begin position="659"/>
        <end position="668"/>
    </location>
</feature>
<protein>
    <submittedName>
        <fullName evidence="2">Uncharacterized protein</fullName>
    </submittedName>
</protein>
<evidence type="ECO:0000313" key="3">
    <source>
        <dbReference type="Proteomes" id="UP000807025"/>
    </source>
</evidence>
<sequence length="891" mass="97093">MSPRFVVQNRQQTSATMQTSHPHTVDVAERFLLADDGDDNEICPVCDGECTCRPQSSTPYHNVPPSTPSFATITPKHPPLKIKLTVPSCMLGKRQISSSKSVTAYTAPENAGESSSSSSRPERLATAPIPIPKRRGRPSKAVVAARLAAKAAAEAHEATRLPVPSLSQFSSQSQQSVKRKDSLNRRKTNPKSAASRLPSKLKGKSAVVKKANKRRRVAVSDSSAYSSDEYSHCEDDSNSVRLPTLVPASALSSSSSSDTESSSLSDFDSDSSIEAEEETYIISEESRARDKARVRRELLGDDQRRRNDWVIRPRKMSVGASDAEMEVDSDATEDEDEEEEEEDEEEDEEPDEQAPGAPFNGVATGWSEGEESSFDADLFFANLSSDADSTDYSAAGDEGPDDVDIEDPPSDVDAISLVQAAAAGLIPQLRQELDNLPFEVTQGWDGQIVFTNGLQDGHGILDIDFEVNAAQLVDTSASPSADVNMSDNARDESPNGGTDDGATTDEDLVGADDLPNERAMQLFVMPMSVSAVDPMSTMSPVGSPRPVNRRRFRSSSHCESPKPADILAGRVFWEDSDGDGDDNLSRSRSETSSRGAFPRTGTFQHTTSDRRAVIDGSSNDVPSPHPRAGRIGRGRDMTQSLHSFHMFDSPWTARSFARTSSVPASGSPRSHMRSFSSDVPMSSSPDPFHGEPVNLDDVLDSSYLDSDGSDCHGSSTSVNDSDSKRHIRNLKRWDVISVGAFRQSHSMNSLDASWTSDAPVPTSVPTSLSSAMKMNPINEMLWNNKDSKVDGPSTSTLSTPESTSSKRRKRGDRTPTNYIPTTTPPQQNRIPTKTRKELRHEHKLKRKSFASTHHKHHPQFHAHGHHPNMKSRSSSSVQRTNFFSSSTSSPM</sequence>
<feature type="compositionally biased region" description="Polar residues" evidence="1">
    <location>
        <begin position="8"/>
        <end position="21"/>
    </location>
</feature>
<keyword evidence="3" id="KW-1185">Reference proteome</keyword>
<evidence type="ECO:0000256" key="1">
    <source>
        <dbReference type="SAM" id="MobiDB-lite"/>
    </source>
</evidence>
<feature type="region of interest" description="Disordered" evidence="1">
    <location>
        <begin position="1"/>
        <end position="21"/>
    </location>
</feature>
<feature type="region of interest" description="Disordered" evidence="1">
    <location>
        <begin position="783"/>
        <end position="891"/>
    </location>
</feature>
<evidence type="ECO:0000313" key="2">
    <source>
        <dbReference type="EMBL" id="KAF9499451.1"/>
    </source>
</evidence>
<feature type="compositionally biased region" description="Low complexity" evidence="1">
    <location>
        <begin position="674"/>
        <end position="687"/>
    </location>
</feature>
<feature type="region of interest" description="Disordered" evidence="1">
    <location>
        <begin position="97"/>
        <end position="138"/>
    </location>
</feature>
<organism evidence="2 3">
    <name type="scientific">Pleurotus eryngii</name>
    <name type="common">Boletus of the steppes</name>
    <dbReference type="NCBI Taxonomy" id="5323"/>
    <lineage>
        <taxon>Eukaryota</taxon>
        <taxon>Fungi</taxon>
        <taxon>Dikarya</taxon>
        <taxon>Basidiomycota</taxon>
        <taxon>Agaricomycotina</taxon>
        <taxon>Agaricomycetes</taxon>
        <taxon>Agaricomycetidae</taxon>
        <taxon>Agaricales</taxon>
        <taxon>Pleurotineae</taxon>
        <taxon>Pleurotaceae</taxon>
        <taxon>Pleurotus</taxon>
    </lineage>
</organism>
<feature type="compositionally biased region" description="Acidic residues" evidence="1">
    <location>
        <begin position="323"/>
        <end position="352"/>
    </location>
</feature>
<feature type="region of interest" description="Disordered" evidence="1">
    <location>
        <begin position="157"/>
        <end position="370"/>
    </location>
</feature>
<dbReference type="OrthoDB" id="3259498at2759"/>
<gene>
    <name evidence="2" type="ORF">BDN71DRAFT_1493558</name>
</gene>
<comment type="caution">
    <text evidence="2">The sequence shown here is derived from an EMBL/GenBank/DDBJ whole genome shotgun (WGS) entry which is preliminary data.</text>
</comment>
<feature type="compositionally biased region" description="Low complexity" evidence="1">
    <location>
        <begin position="165"/>
        <end position="176"/>
    </location>
</feature>
<feature type="compositionally biased region" description="Polar residues" evidence="1">
    <location>
        <begin position="477"/>
        <end position="487"/>
    </location>
</feature>
<feature type="region of interest" description="Disordered" evidence="1">
    <location>
        <begin position="533"/>
        <end position="563"/>
    </location>
</feature>
<feature type="compositionally biased region" description="Acidic residues" evidence="1">
    <location>
        <begin position="267"/>
        <end position="279"/>
    </location>
</feature>
<reference evidence="2" key="1">
    <citation type="submission" date="2020-11" db="EMBL/GenBank/DDBJ databases">
        <authorList>
            <consortium name="DOE Joint Genome Institute"/>
            <person name="Ahrendt S."/>
            <person name="Riley R."/>
            <person name="Andreopoulos W."/>
            <person name="Labutti K."/>
            <person name="Pangilinan J."/>
            <person name="Ruiz-Duenas F.J."/>
            <person name="Barrasa J.M."/>
            <person name="Sanchez-Garcia M."/>
            <person name="Camarero S."/>
            <person name="Miyauchi S."/>
            <person name="Serrano A."/>
            <person name="Linde D."/>
            <person name="Babiker R."/>
            <person name="Drula E."/>
            <person name="Ayuso-Fernandez I."/>
            <person name="Pacheco R."/>
            <person name="Padilla G."/>
            <person name="Ferreira P."/>
            <person name="Barriuso J."/>
            <person name="Kellner H."/>
            <person name="Castanera R."/>
            <person name="Alfaro M."/>
            <person name="Ramirez L."/>
            <person name="Pisabarro A.G."/>
            <person name="Kuo A."/>
            <person name="Tritt A."/>
            <person name="Lipzen A."/>
            <person name="He G."/>
            <person name="Yan M."/>
            <person name="Ng V."/>
            <person name="Cullen D."/>
            <person name="Martin F."/>
            <person name="Rosso M.-N."/>
            <person name="Henrissat B."/>
            <person name="Hibbett D."/>
            <person name="Martinez A.T."/>
            <person name="Grigoriev I.V."/>
        </authorList>
    </citation>
    <scope>NUCLEOTIDE SEQUENCE</scope>
    <source>
        <strain evidence="2">ATCC 90797</strain>
    </source>
</reference>
<feature type="compositionally biased region" description="Acidic residues" evidence="1">
    <location>
        <begin position="398"/>
        <end position="407"/>
    </location>
</feature>
<name>A0A9P6A569_PLEER</name>
<dbReference type="Proteomes" id="UP000807025">
    <property type="component" value="Unassembled WGS sequence"/>
</dbReference>
<proteinExistence type="predicted"/>
<feature type="region of interest" description="Disordered" evidence="1">
    <location>
        <begin position="659"/>
        <end position="724"/>
    </location>
</feature>
<feature type="compositionally biased region" description="Low complexity" evidence="1">
    <location>
        <begin position="793"/>
        <end position="803"/>
    </location>
</feature>
<feature type="compositionally biased region" description="Low complexity" evidence="1">
    <location>
        <begin position="249"/>
        <end position="266"/>
    </location>
</feature>